<gene>
    <name evidence="2" type="ORF">FVR03_08745</name>
</gene>
<proteinExistence type="predicted"/>
<reference evidence="2 3" key="1">
    <citation type="submission" date="2019-08" db="EMBL/GenBank/DDBJ databases">
        <authorList>
            <person name="Shi S."/>
        </authorList>
    </citation>
    <scope>NUCLEOTIDE SEQUENCE [LARGE SCALE GENOMIC DNA]</scope>
    <source>
        <strain evidence="2 3">GY10130</strain>
    </source>
</reference>
<dbReference type="Gene3D" id="3.10.620.30">
    <property type="match status" value="1"/>
</dbReference>
<dbReference type="PANTHER" id="PTHR33490:SF6">
    <property type="entry name" value="SLL1049 PROTEIN"/>
    <property type="match status" value="1"/>
</dbReference>
<dbReference type="SMART" id="SM00460">
    <property type="entry name" value="TGc"/>
    <property type="match status" value="1"/>
</dbReference>
<evidence type="ECO:0000313" key="3">
    <source>
        <dbReference type="Proteomes" id="UP000321926"/>
    </source>
</evidence>
<dbReference type="Proteomes" id="UP000321926">
    <property type="component" value="Unassembled WGS sequence"/>
</dbReference>
<dbReference type="Pfam" id="PF01841">
    <property type="entry name" value="Transglut_core"/>
    <property type="match status" value="1"/>
</dbReference>
<dbReference type="EMBL" id="VRTY01000026">
    <property type="protein sequence ID" value="TXK47944.1"/>
    <property type="molecule type" value="Genomic_DNA"/>
</dbReference>
<dbReference type="RefSeq" id="WP_147921365.1">
    <property type="nucleotide sequence ID" value="NZ_VRTY01000026.1"/>
</dbReference>
<dbReference type="SUPFAM" id="SSF54001">
    <property type="entry name" value="Cysteine proteinases"/>
    <property type="match status" value="1"/>
</dbReference>
<dbReference type="InterPro" id="IPR038765">
    <property type="entry name" value="Papain-like_cys_pep_sf"/>
</dbReference>
<keyword evidence="3" id="KW-1185">Reference proteome</keyword>
<dbReference type="PANTHER" id="PTHR33490">
    <property type="entry name" value="BLR5614 PROTEIN-RELATED"/>
    <property type="match status" value="1"/>
</dbReference>
<evidence type="ECO:0000313" key="2">
    <source>
        <dbReference type="EMBL" id="TXK47944.1"/>
    </source>
</evidence>
<dbReference type="InterPro" id="IPR002931">
    <property type="entry name" value="Transglutaminase-like"/>
</dbReference>
<sequence>MTREYHINYHTQNTYEANVTEALFALNITPCQDENQQVRDVTFRNSLGEEVFHTHNPFGFSLTCIRSVKAFTNFEFWMSAVVEKTMPDLLPKQELPADAEQEMLRNPEFYIDHHLYLELSRYTQINPTFTNRLLHLQPGQPVYSYLSQLNTFIYNMLEFDPEPTHVHTTVDEVLDLGRGVCQDYTHLFLGIARHNKIPCRYVSGYLNQGNSLVGSAAMHAWVEAFVPGAGWVGFDPTNNLLADINHIKVAHGTDYNDCSPIKGMLKTSGGHKTSFGVKVVTNVPEMQQEQ</sequence>
<comment type="caution">
    <text evidence="2">The sequence shown here is derived from an EMBL/GenBank/DDBJ whole genome shotgun (WGS) entry which is preliminary data.</text>
</comment>
<protein>
    <submittedName>
        <fullName evidence="2">Transglutaminase family protein</fullName>
    </submittedName>
</protein>
<accession>A0A5C8KBE7</accession>
<dbReference type="OrthoDB" id="9804872at2"/>
<evidence type="ECO:0000259" key="1">
    <source>
        <dbReference type="SMART" id="SM00460"/>
    </source>
</evidence>
<dbReference type="AlphaFoldDB" id="A0A5C8KBE7"/>
<feature type="domain" description="Transglutaminase-like" evidence="1">
    <location>
        <begin position="173"/>
        <end position="238"/>
    </location>
</feature>
<name>A0A5C8KBE7_9BACT</name>
<organism evidence="2 3">
    <name type="scientific">Pontibacter qinzhouensis</name>
    <dbReference type="NCBI Taxonomy" id="2603253"/>
    <lineage>
        <taxon>Bacteria</taxon>
        <taxon>Pseudomonadati</taxon>
        <taxon>Bacteroidota</taxon>
        <taxon>Cytophagia</taxon>
        <taxon>Cytophagales</taxon>
        <taxon>Hymenobacteraceae</taxon>
        <taxon>Pontibacter</taxon>
    </lineage>
</organism>